<dbReference type="InterPro" id="IPR052192">
    <property type="entry name" value="Insect_Ionotropic_Sensory_Rcpt"/>
</dbReference>
<keyword evidence="6" id="KW-0675">Receptor</keyword>
<keyword evidence="3 9" id="KW-0812">Transmembrane</keyword>
<feature type="region of interest" description="Disordered" evidence="8">
    <location>
        <begin position="660"/>
        <end position="682"/>
    </location>
</feature>
<dbReference type="GO" id="GO:0005886">
    <property type="term" value="C:plasma membrane"/>
    <property type="evidence" value="ECO:0007669"/>
    <property type="project" value="UniProtKB-SubCell"/>
</dbReference>
<feature type="transmembrane region" description="Helical" evidence="9">
    <location>
        <begin position="403"/>
        <end position="420"/>
    </location>
</feature>
<dbReference type="AlphaFoldDB" id="A0A9N9RTT7"/>
<dbReference type="Gene3D" id="1.10.287.70">
    <property type="match status" value="1"/>
</dbReference>
<evidence type="ECO:0000256" key="2">
    <source>
        <dbReference type="ARBA" id="ARBA00022475"/>
    </source>
</evidence>
<evidence type="ECO:0000313" key="11">
    <source>
        <dbReference type="Proteomes" id="UP001153620"/>
    </source>
</evidence>
<keyword evidence="2" id="KW-1003">Cell membrane</keyword>
<gene>
    <name evidence="10" type="ORF">CHIRRI_LOCUS6487</name>
</gene>
<evidence type="ECO:0000256" key="5">
    <source>
        <dbReference type="ARBA" id="ARBA00023136"/>
    </source>
</evidence>
<evidence type="ECO:0008006" key="12">
    <source>
        <dbReference type="Google" id="ProtNLM"/>
    </source>
</evidence>
<evidence type="ECO:0000256" key="1">
    <source>
        <dbReference type="ARBA" id="ARBA00004651"/>
    </source>
</evidence>
<reference evidence="10" key="2">
    <citation type="submission" date="2022-10" db="EMBL/GenBank/DDBJ databases">
        <authorList>
            <consortium name="ENA_rothamsted_submissions"/>
            <consortium name="culmorum"/>
            <person name="King R."/>
        </authorList>
    </citation>
    <scope>NUCLEOTIDE SEQUENCE</scope>
</reference>
<keyword evidence="4 9" id="KW-1133">Transmembrane helix</keyword>
<feature type="transmembrane region" description="Helical" evidence="9">
    <location>
        <begin position="522"/>
        <end position="541"/>
    </location>
</feature>
<protein>
    <recommendedName>
        <fullName evidence="12">Ionotropic receptor</fullName>
    </recommendedName>
</protein>
<feature type="transmembrane region" description="Helical" evidence="9">
    <location>
        <begin position="586"/>
        <end position="609"/>
    </location>
</feature>
<dbReference type="OrthoDB" id="7739311at2759"/>
<evidence type="ECO:0000256" key="9">
    <source>
        <dbReference type="SAM" id="Phobius"/>
    </source>
</evidence>
<keyword evidence="11" id="KW-1185">Reference proteome</keyword>
<feature type="transmembrane region" description="Helical" evidence="9">
    <location>
        <begin position="342"/>
        <end position="361"/>
    </location>
</feature>
<evidence type="ECO:0000256" key="6">
    <source>
        <dbReference type="ARBA" id="ARBA00023170"/>
    </source>
</evidence>
<proteinExistence type="predicted"/>
<dbReference type="PANTHER" id="PTHR42643:SF30">
    <property type="entry name" value="IONOTROPIC RECEPTOR 40A-RELATED"/>
    <property type="match status" value="1"/>
</dbReference>
<sequence>MSSLKEVCLVFLNDTVSLQNVFTDIITVFFIGKESEILLIYFNENLDKKVEDALINSIKSYDEPINIRFYKIIKSHKYEFSIKCAALVFIDTIESFEYFLYNFAIFRDQNKAFKIFVYIESTLHSVLDEIELNYGEIREISRIGIEHTFFIVNYKRNIYLKTIEWFSVILCNSPVIENLNSYNKKLQKWNQPLKYYEKFQDFFGCELVLALSFLNNTNDSNLWGFAKVSKDNKSFSANGIVPMIFKIASKKHNFEDEYQPIQRNEKKILFVNYNVNKTELVKINNKIKIPNVVIQHIELRTSVLIVGIRSTNPFWQFSDYLLVTPGETYTPYEKLLLPFDTLTWILLSVTFSVAFLSILLINKLSRRIQDVIYGFKIKTPLINLVSIFFGISQTRMPGGNFSRQILILFIYFCLIFRTCFQSKMFEFLTSTPRRPPPKTIQDLVDKNYTIYTNDSSFFVKVSKTETENWPKFKNFTLTELYESYLNMSKNYSIKRALHIPDYIQSSIMLHFKRHDDWNKLENFKIFVGFGSFAMFQSAFYFRMIEQTTNRLIDTGIMKYLIEHIATENIRIKKSNVLPKVLSLEDLLFGFNIWIGFCCLSLASFIFEILSLKLQIKWRNQLFPRLISNVKIWPAIQIGSINNMQLKPQTLNHFKVKSLGRKMNSSNSDESTDSSRLDILIND</sequence>
<organism evidence="10 11">
    <name type="scientific">Chironomus riparius</name>
    <dbReference type="NCBI Taxonomy" id="315576"/>
    <lineage>
        <taxon>Eukaryota</taxon>
        <taxon>Metazoa</taxon>
        <taxon>Ecdysozoa</taxon>
        <taxon>Arthropoda</taxon>
        <taxon>Hexapoda</taxon>
        <taxon>Insecta</taxon>
        <taxon>Pterygota</taxon>
        <taxon>Neoptera</taxon>
        <taxon>Endopterygota</taxon>
        <taxon>Diptera</taxon>
        <taxon>Nematocera</taxon>
        <taxon>Chironomoidea</taxon>
        <taxon>Chironomidae</taxon>
        <taxon>Chironominae</taxon>
        <taxon>Chironomus</taxon>
    </lineage>
</organism>
<dbReference type="Proteomes" id="UP001153620">
    <property type="component" value="Chromosome 2"/>
</dbReference>
<evidence type="ECO:0000256" key="7">
    <source>
        <dbReference type="ARBA" id="ARBA00023180"/>
    </source>
</evidence>
<keyword evidence="5 9" id="KW-0472">Membrane</keyword>
<feature type="transmembrane region" description="Helical" evidence="9">
    <location>
        <begin position="373"/>
        <end position="391"/>
    </location>
</feature>
<evidence type="ECO:0000313" key="10">
    <source>
        <dbReference type="EMBL" id="CAG9803589.1"/>
    </source>
</evidence>
<keyword evidence="7" id="KW-0325">Glycoprotein</keyword>
<evidence type="ECO:0000256" key="8">
    <source>
        <dbReference type="SAM" id="MobiDB-lite"/>
    </source>
</evidence>
<dbReference type="PANTHER" id="PTHR42643">
    <property type="entry name" value="IONOTROPIC RECEPTOR 20A-RELATED"/>
    <property type="match status" value="1"/>
</dbReference>
<reference evidence="10" key="1">
    <citation type="submission" date="2022-01" db="EMBL/GenBank/DDBJ databases">
        <authorList>
            <person name="King R."/>
        </authorList>
    </citation>
    <scope>NUCLEOTIDE SEQUENCE</scope>
</reference>
<accession>A0A9N9RTT7</accession>
<evidence type="ECO:0000256" key="3">
    <source>
        <dbReference type="ARBA" id="ARBA00022692"/>
    </source>
</evidence>
<name>A0A9N9RTT7_9DIPT</name>
<dbReference type="EMBL" id="OU895878">
    <property type="protein sequence ID" value="CAG9803589.1"/>
    <property type="molecule type" value="Genomic_DNA"/>
</dbReference>
<evidence type="ECO:0000256" key="4">
    <source>
        <dbReference type="ARBA" id="ARBA00022989"/>
    </source>
</evidence>
<comment type="subcellular location">
    <subcellularLocation>
        <location evidence="1">Cell membrane</location>
        <topology evidence="1">Multi-pass membrane protein</topology>
    </subcellularLocation>
</comment>